<comment type="caution">
    <text evidence="1">The sequence shown here is derived from an EMBL/GenBank/DDBJ whole genome shotgun (WGS) entry which is preliminary data.</text>
</comment>
<protein>
    <submittedName>
        <fullName evidence="1">Uncharacterized protein</fullName>
    </submittedName>
</protein>
<organism evidence="1 2">
    <name type="scientific">Papaver atlanticum</name>
    <dbReference type="NCBI Taxonomy" id="357466"/>
    <lineage>
        <taxon>Eukaryota</taxon>
        <taxon>Viridiplantae</taxon>
        <taxon>Streptophyta</taxon>
        <taxon>Embryophyta</taxon>
        <taxon>Tracheophyta</taxon>
        <taxon>Spermatophyta</taxon>
        <taxon>Magnoliopsida</taxon>
        <taxon>Ranunculales</taxon>
        <taxon>Papaveraceae</taxon>
        <taxon>Papaveroideae</taxon>
        <taxon>Papaver</taxon>
    </lineage>
</organism>
<dbReference type="AlphaFoldDB" id="A0AAD4SQ88"/>
<accession>A0AAD4SQ88</accession>
<sequence length="173" mass="19366">MPFWHLWICKSQVKAKGQIKVRGVGITQFVQGGSIGVRAFDASERLNQQNNHGDYLVQRKSSHNNVVIESIMNLRFAINSRVTNKHFVGRVKGECVLHFGMCSGYYFLLGLPQPRMNVMNNLSSNPCGRGNLRELITNVSIYSGHSVAEGRVASLMIRRWATEKAAGSSKKWS</sequence>
<gene>
    <name evidence="1" type="ORF">MKW98_001978</name>
</gene>
<keyword evidence="2" id="KW-1185">Reference proteome</keyword>
<dbReference type="Proteomes" id="UP001202328">
    <property type="component" value="Unassembled WGS sequence"/>
</dbReference>
<name>A0AAD4SQ88_9MAGN</name>
<dbReference type="EMBL" id="JAJJMB010009231">
    <property type="protein sequence ID" value="KAI3914742.1"/>
    <property type="molecule type" value="Genomic_DNA"/>
</dbReference>
<evidence type="ECO:0000313" key="1">
    <source>
        <dbReference type="EMBL" id="KAI3914742.1"/>
    </source>
</evidence>
<proteinExistence type="predicted"/>
<evidence type="ECO:0000313" key="2">
    <source>
        <dbReference type="Proteomes" id="UP001202328"/>
    </source>
</evidence>
<reference evidence="1" key="1">
    <citation type="submission" date="2022-04" db="EMBL/GenBank/DDBJ databases">
        <title>A functionally conserved STORR gene fusion in Papaver species that diverged 16.8 million years ago.</title>
        <authorList>
            <person name="Catania T."/>
        </authorList>
    </citation>
    <scope>NUCLEOTIDE SEQUENCE</scope>
    <source>
        <strain evidence="1">S-188037</strain>
    </source>
</reference>